<dbReference type="Proteomes" id="UP000002866">
    <property type="component" value="Chromosome 1"/>
</dbReference>
<dbReference type="FunCoup" id="I2GXF8">
    <property type="interactions" value="42"/>
</dbReference>
<dbReference type="GeneID" id="14493168"/>
<proteinExistence type="predicted"/>
<accession>I2GXF8</accession>
<dbReference type="OMA" id="ADWNIYT"/>
<evidence type="ECO:0000313" key="3">
    <source>
        <dbReference type="Proteomes" id="UP000002866"/>
    </source>
</evidence>
<dbReference type="eggNOG" id="ENOG502QWA5">
    <property type="taxonomic scope" value="Eukaryota"/>
</dbReference>
<dbReference type="AlphaFoldDB" id="I2GXF8"/>
<keyword evidence="1" id="KW-0472">Membrane</keyword>
<evidence type="ECO:0000256" key="1">
    <source>
        <dbReference type="SAM" id="Phobius"/>
    </source>
</evidence>
<dbReference type="STRING" id="1071380.I2GXF8"/>
<evidence type="ECO:0008006" key="4">
    <source>
        <dbReference type="Google" id="ProtNLM"/>
    </source>
</evidence>
<gene>
    <name evidence="2" type="primary">TBLA0A10320</name>
    <name evidence="2" type="ORF">TBLA_0A10320</name>
</gene>
<sequence>MIITFFKYLISIFIGFRVFKWLLMTFYFPMIRDLDPIALNEQSNKTTVRQPKETAIYRNFLIPNGLPLTTGLGLSAGYKLRNGNFGDVWNSIICNGSSIKDLKFINQTEPISIFQINSMAKLLSENWFNNKNTSKYVGIAVPLSTSYGFISSIACMMSTIYDSNTLPLFLHHVPRTKIENLDILILDTWESYKLLGESKNWYKMIIVCESTNSANTISNYSSTPKLISFFDIIKHVKNLKDKCFEYQFNLEKVKDDQKQLFQILSPTNKLTQFTQVAFMSGIASFIKTFPVGHSLTDKDVMTLLINKKDTGFLLNTLDKIFAVLLHGGSIQFINELPSSIAPLSSRSNLNTHIHTASTTSISTVVSSSSNSASAPPNSNFNSKASINLEFLKGTTLLSISASNMKKIIDHIQKSHTNIFDNFRLNWATLLFSYGIFSKCGERQSRFTDNLRCIYLEEIIKPHQFILNYPREIPKLNIQNSKIIESPNLSTVHLNLIRSLFGTRLVRELIIPYLTIGPIAQTNFYDYRVLSSNVDDKLISFGPLSTSLEGKFVSLDLVPELDIRKRQGMLCIRGFNIGLPVENDRLEKLMKVSEDYGGKEGWMPLVGLYGLWGLDGCLFLFA</sequence>
<evidence type="ECO:0000313" key="2">
    <source>
        <dbReference type="EMBL" id="CCH58810.1"/>
    </source>
</evidence>
<dbReference type="InParanoid" id="I2GXF8"/>
<dbReference type="EMBL" id="HE806316">
    <property type="protein sequence ID" value="CCH58810.1"/>
    <property type="molecule type" value="Genomic_DNA"/>
</dbReference>
<keyword evidence="1" id="KW-0812">Transmembrane</keyword>
<dbReference type="HOGENOM" id="CLU_042082_0_0_1"/>
<name>I2GXF8_HENB6</name>
<reference evidence="2 3" key="1">
    <citation type="journal article" date="2011" name="Proc. Natl. Acad. Sci. U.S.A.">
        <title>Evolutionary erosion of yeast sex chromosomes by mating-type switching accidents.</title>
        <authorList>
            <person name="Gordon J.L."/>
            <person name="Armisen D."/>
            <person name="Proux-Wera E."/>
            <person name="Oheigeartaigh S.S."/>
            <person name="Byrne K.P."/>
            <person name="Wolfe K.H."/>
        </authorList>
    </citation>
    <scope>NUCLEOTIDE SEQUENCE [LARGE SCALE GENOMIC DNA]</scope>
    <source>
        <strain evidence="3">ATCC 34711 / CBS 6284 / DSM 70876 / NBRC 10599 / NRRL Y-10934 / UCD 77-7</strain>
    </source>
</reference>
<keyword evidence="1" id="KW-1133">Transmembrane helix</keyword>
<dbReference type="RefSeq" id="XP_004178329.1">
    <property type="nucleotide sequence ID" value="XM_004178281.1"/>
</dbReference>
<protein>
    <recommendedName>
        <fullName evidence="4">AMP-dependent synthetase/ligase domain-containing protein</fullName>
    </recommendedName>
</protein>
<keyword evidence="3" id="KW-1185">Reference proteome</keyword>
<dbReference type="OrthoDB" id="4138492at2759"/>
<feature type="transmembrane region" description="Helical" evidence="1">
    <location>
        <begin position="6"/>
        <end position="28"/>
    </location>
</feature>
<organism evidence="2 3">
    <name type="scientific">Henningerozyma blattae (strain ATCC 34711 / CBS 6284 / DSM 70876 / NBRC 10599 / NRRL Y-10934 / UCD 77-7)</name>
    <name type="common">Yeast</name>
    <name type="synonym">Tetrapisispora blattae</name>
    <dbReference type="NCBI Taxonomy" id="1071380"/>
    <lineage>
        <taxon>Eukaryota</taxon>
        <taxon>Fungi</taxon>
        <taxon>Dikarya</taxon>
        <taxon>Ascomycota</taxon>
        <taxon>Saccharomycotina</taxon>
        <taxon>Saccharomycetes</taxon>
        <taxon>Saccharomycetales</taxon>
        <taxon>Saccharomycetaceae</taxon>
        <taxon>Henningerozyma</taxon>
    </lineage>
</organism>
<dbReference type="KEGG" id="tbl:TBLA_0A10320"/>